<dbReference type="PIRSF" id="PIRSF006162">
    <property type="entry name" value="PgpA"/>
    <property type="match status" value="1"/>
</dbReference>
<dbReference type="CDD" id="cd06971">
    <property type="entry name" value="PgpA"/>
    <property type="match status" value="1"/>
</dbReference>
<dbReference type="SUPFAM" id="SSF101307">
    <property type="entry name" value="YutG-like"/>
    <property type="match status" value="1"/>
</dbReference>
<dbReference type="Pfam" id="PF04608">
    <property type="entry name" value="PgpA"/>
    <property type="match status" value="1"/>
</dbReference>
<dbReference type="AlphaFoldDB" id="A0A382BD80"/>
<organism evidence="3">
    <name type="scientific">marine metagenome</name>
    <dbReference type="NCBI Taxonomy" id="408172"/>
    <lineage>
        <taxon>unclassified sequences</taxon>
        <taxon>metagenomes</taxon>
        <taxon>ecological metagenomes</taxon>
    </lineage>
</organism>
<gene>
    <name evidence="3" type="ORF">METZ01_LOCUS164582</name>
</gene>
<feature type="transmembrane region" description="Helical" evidence="1">
    <location>
        <begin position="144"/>
        <end position="165"/>
    </location>
</feature>
<feature type="non-terminal residue" evidence="3">
    <location>
        <position position="1"/>
    </location>
</feature>
<name>A0A382BD80_9ZZZZ</name>
<accession>A0A382BD80</accession>
<evidence type="ECO:0000259" key="2">
    <source>
        <dbReference type="Pfam" id="PF04608"/>
    </source>
</evidence>
<dbReference type="PANTHER" id="PTHR36305">
    <property type="entry name" value="PHOSPHATIDYLGLYCEROPHOSPHATASE A"/>
    <property type="match status" value="1"/>
</dbReference>
<sequence>VDRLILLIAQGLGTGRSPVAPGTVGTLLGLPLFILLLLPGSFAFFVGSLVVLGVASVWFCGRAETILGLRDPGSVVIDEIVAVPLCFAGWVSSLYFANGSMPEWTYFFSGTIWHWSVVIVLLFRLFDIAKPWPIGPSQAFPGGWGVTIDDLLAALYVNLITLLFLA</sequence>
<feature type="domain" description="YutG/PgpA" evidence="2">
    <location>
        <begin position="8"/>
        <end position="163"/>
    </location>
</feature>
<keyword evidence="1" id="KW-0812">Transmembrane</keyword>
<dbReference type="InterPro" id="IPR007686">
    <property type="entry name" value="YutG/PgpA"/>
</dbReference>
<keyword evidence="1" id="KW-0472">Membrane</keyword>
<feature type="transmembrane region" description="Helical" evidence="1">
    <location>
        <begin position="80"/>
        <end position="98"/>
    </location>
</feature>
<dbReference type="EMBL" id="UINC01029278">
    <property type="protein sequence ID" value="SVB11728.1"/>
    <property type="molecule type" value="Genomic_DNA"/>
</dbReference>
<dbReference type="GO" id="GO:0008962">
    <property type="term" value="F:phosphatidylglycerophosphatase activity"/>
    <property type="evidence" value="ECO:0007669"/>
    <property type="project" value="InterPro"/>
</dbReference>
<dbReference type="InterPro" id="IPR036681">
    <property type="entry name" value="PgpA-like_sf"/>
</dbReference>
<feature type="transmembrane region" description="Helical" evidence="1">
    <location>
        <begin position="32"/>
        <end position="59"/>
    </location>
</feature>
<dbReference type="InterPro" id="IPR026037">
    <property type="entry name" value="PgpA"/>
</dbReference>
<feature type="transmembrane region" description="Helical" evidence="1">
    <location>
        <begin position="104"/>
        <end position="123"/>
    </location>
</feature>
<evidence type="ECO:0000313" key="3">
    <source>
        <dbReference type="EMBL" id="SVB11728.1"/>
    </source>
</evidence>
<dbReference type="PANTHER" id="PTHR36305:SF1">
    <property type="entry name" value="PHOSPHATIDYLGLYCEROPHOSPHATASE A"/>
    <property type="match status" value="1"/>
</dbReference>
<evidence type="ECO:0000256" key="1">
    <source>
        <dbReference type="SAM" id="Phobius"/>
    </source>
</evidence>
<dbReference type="GO" id="GO:0006629">
    <property type="term" value="P:lipid metabolic process"/>
    <property type="evidence" value="ECO:0007669"/>
    <property type="project" value="InterPro"/>
</dbReference>
<proteinExistence type="predicted"/>
<reference evidence="3" key="1">
    <citation type="submission" date="2018-05" db="EMBL/GenBank/DDBJ databases">
        <authorList>
            <person name="Lanie J.A."/>
            <person name="Ng W.-L."/>
            <person name="Kazmierczak K.M."/>
            <person name="Andrzejewski T.M."/>
            <person name="Davidsen T.M."/>
            <person name="Wayne K.J."/>
            <person name="Tettelin H."/>
            <person name="Glass J.I."/>
            <person name="Rusch D."/>
            <person name="Podicherti R."/>
            <person name="Tsui H.-C.T."/>
            <person name="Winkler M.E."/>
        </authorList>
    </citation>
    <scope>NUCLEOTIDE SEQUENCE</scope>
</reference>
<protein>
    <recommendedName>
        <fullName evidence="2">YutG/PgpA domain-containing protein</fullName>
    </recommendedName>
</protein>
<keyword evidence="1" id="KW-1133">Transmembrane helix</keyword>